<dbReference type="AlphaFoldDB" id="A0A4E0R3G5"/>
<gene>
    <name evidence="1" type="ORF">PN36_15060</name>
</gene>
<accession>A0A4E0R3G5</accession>
<protein>
    <submittedName>
        <fullName evidence="1">Uncharacterized protein</fullName>
    </submittedName>
</protein>
<dbReference type="EMBL" id="JSZA02000054">
    <property type="protein sequence ID" value="TGO02971.1"/>
    <property type="molecule type" value="Genomic_DNA"/>
</dbReference>
<reference evidence="1 2" key="1">
    <citation type="journal article" date="2016" name="Front. Microbiol.">
        <title>Single-Cell (Meta-)Genomics of a Dimorphic Candidatus Thiomargarita nelsonii Reveals Genomic Plasticity.</title>
        <authorList>
            <person name="Flood B.E."/>
            <person name="Fliss P."/>
            <person name="Jones D.S."/>
            <person name="Dick G.J."/>
            <person name="Jain S."/>
            <person name="Kaster A.K."/>
            <person name="Winkel M."/>
            <person name="Mussmann M."/>
            <person name="Bailey J."/>
        </authorList>
    </citation>
    <scope>NUCLEOTIDE SEQUENCE [LARGE SCALE GENOMIC DNA]</scope>
    <source>
        <strain evidence="1">Hydrate Ridge</strain>
    </source>
</reference>
<sequence>MDFRNGQKNCVCALVANFGLGFCYDGKITCAFIGSSGHGKTTIMDEMFPTLSQRKWLVTDVTDTTAQSLRISYAPPQ</sequence>
<keyword evidence="2" id="KW-1185">Reference proteome</keyword>
<name>A0A4E0R3G5_9GAMM</name>
<dbReference type="Proteomes" id="UP000030428">
    <property type="component" value="Unassembled WGS sequence"/>
</dbReference>
<organism evidence="1 2">
    <name type="scientific">Candidatus Thiomargarita nelsonii</name>
    <dbReference type="NCBI Taxonomy" id="1003181"/>
    <lineage>
        <taxon>Bacteria</taxon>
        <taxon>Pseudomonadati</taxon>
        <taxon>Pseudomonadota</taxon>
        <taxon>Gammaproteobacteria</taxon>
        <taxon>Thiotrichales</taxon>
        <taxon>Thiotrichaceae</taxon>
        <taxon>Thiomargarita</taxon>
    </lineage>
</organism>
<evidence type="ECO:0000313" key="2">
    <source>
        <dbReference type="Proteomes" id="UP000030428"/>
    </source>
</evidence>
<comment type="caution">
    <text evidence="1">The sequence shown here is derived from an EMBL/GenBank/DDBJ whole genome shotgun (WGS) entry which is preliminary data.</text>
</comment>
<proteinExistence type="predicted"/>
<evidence type="ECO:0000313" key="1">
    <source>
        <dbReference type="EMBL" id="TGO02971.1"/>
    </source>
</evidence>